<organism evidence="2 3">
    <name type="scientific">Qipengyuania nanhaisediminis</name>
    <dbReference type="NCBI Taxonomy" id="604088"/>
    <lineage>
        <taxon>Bacteria</taxon>
        <taxon>Pseudomonadati</taxon>
        <taxon>Pseudomonadota</taxon>
        <taxon>Alphaproteobacteria</taxon>
        <taxon>Sphingomonadales</taxon>
        <taxon>Erythrobacteraceae</taxon>
        <taxon>Qipengyuania</taxon>
    </lineage>
</organism>
<name>A0A1I5PUY7_9SPHN</name>
<protein>
    <submittedName>
        <fullName evidence="2">Uncharacterized protein</fullName>
    </submittedName>
</protein>
<dbReference type="OrthoDB" id="7402425at2"/>
<keyword evidence="3" id="KW-1185">Reference proteome</keyword>
<evidence type="ECO:0000256" key="1">
    <source>
        <dbReference type="SAM" id="MobiDB-lite"/>
    </source>
</evidence>
<evidence type="ECO:0000313" key="3">
    <source>
        <dbReference type="Proteomes" id="UP000199331"/>
    </source>
</evidence>
<sequence>MRYLLPLAVILGACAPAQDDSSTATADRDYATQVEAPAPDYASLTKQARIEGEGYVRRDATGPIPPSAKAVGQTWFERLEAENLLLGAGFEGKGPGGAVTHLDVGMTESEFRSWTTQNGWDVPTHISWSFVPAMNLPEVSEAASEGIRVWPASSARTGAQNEALLAGRVELRDGCFWATEGEGEADKLAFFHAEIGLDRDSEGYYILVDRVGGQTRARLGEAMSWGGPPSAYISPQAEQNLRASCGEAPILVVGSPESSERFLTNYPHLRNPVVPPPPPGAGEGADS</sequence>
<feature type="region of interest" description="Disordered" evidence="1">
    <location>
        <begin position="266"/>
        <end position="287"/>
    </location>
</feature>
<dbReference type="AlphaFoldDB" id="A0A1I5PUY7"/>
<dbReference type="EMBL" id="FOWZ01000004">
    <property type="protein sequence ID" value="SFP37799.1"/>
    <property type="molecule type" value="Genomic_DNA"/>
</dbReference>
<proteinExistence type="predicted"/>
<dbReference type="Proteomes" id="UP000199331">
    <property type="component" value="Unassembled WGS sequence"/>
</dbReference>
<dbReference type="STRING" id="604088.SAMN04488060_2655"/>
<accession>A0A1I5PUY7</accession>
<gene>
    <name evidence="2" type="ORF">SAMN04488060_2655</name>
</gene>
<reference evidence="3" key="1">
    <citation type="submission" date="2016-10" db="EMBL/GenBank/DDBJ databases">
        <authorList>
            <person name="Varghese N."/>
            <person name="Submissions S."/>
        </authorList>
    </citation>
    <scope>NUCLEOTIDE SEQUENCE [LARGE SCALE GENOMIC DNA]</scope>
    <source>
        <strain evidence="3">CGMCC 1.7715</strain>
    </source>
</reference>
<dbReference type="RefSeq" id="WP_090482680.1">
    <property type="nucleotide sequence ID" value="NZ_FOWZ01000004.1"/>
</dbReference>
<evidence type="ECO:0000313" key="2">
    <source>
        <dbReference type="EMBL" id="SFP37799.1"/>
    </source>
</evidence>